<evidence type="ECO:0000313" key="5">
    <source>
        <dbReference type="EMBL" id="VDO47653.1"/>
    </source>
</evidence>
<dbReference type="GO" id="GO:1990904">
    <property type="term" value="C:ribonucleoprotein complex"/>
    <property type="evidence" value="ECO:0007669"/>
    <property type="project" value="UniProtKB-KW"/>
</dbReference>
<dbReference type="WBParaSite" id="OFLC_0000671801-mRNA-1">
    <property type="protein sequence ID" value="OFLC_0000671801-mRNA-1"/>
    <property type="gene ID" value="OFLC_0000671801"/>
</dbReference>
<dbReference type="Proteomes" id="UP000267606">
    <property type="component" value="Unassembled WGS sequence"/>
</dbReference>
<reference evidence="7" key="1">
    <citation type="submission" date="2016-06" db="UniProtKB">
        <authorList>
            <consortium name="WormBaseParasite"/>
        </authorList>
    </citation>
    <scope>IDENTIFICATION</scope>
</reference>
<comment type="similarity">
    <text evidence="1">Belongs to the universal ribosomal protein uL11 family.</text>
</comment>
<accession>A0A183HGV7</accession>
<protein>
    <submittedName>
        <fullName evidence="7">Ribosomal_L11_N domain-containing protein</fullName>
    </submittedName>
</protein>
<dbReference type="AlphaFoldDB" id="A0A183HGV7"/>
<evidence type="ECO:0000313" key="7">
    <source>
        <dbReference type="WBParaSite" id="OFLC_0000671801-mRNA-1"/>
    </source>
</evidence>
<proteinExistence type="inferred from homology"/>
<keyword evidence="2" id="KW-0689">Ribosomal protein</keyword>
<evidence type="ECO:0000313" key="6">
    <source>
        <dbReference type="Proteomes" id="UP000267606"/>
    </source>
</evidence>
<dbReference type="STRING" id="387005.A0A183HGV7"/>
<feature type="domain" description="Large ribosomal subunit protein uL11 N-terminal" evidence="4">
    <location>
        <begin position="106"/>
        <end position="149"/>
    </location>
</feature>
<dbReference type="InterPro" id="IPR020784">
    <property type="entry name" value="Ribosomal_uL11_N"/>
</dbReference>
<gene>
    <name evidence="5" type="ORF">OFLC_LOCUS6717</name>
</gene>
<evidence type="ECO:0000256" key="2">
    <source>
        <dbReference type="ARBA" id="ARBA00022980"/>
    </source>
</evidence>
<organism evidence="7">
    <name type="scientific">Onchocerca flexuosa</name>
    <dbReference type="NCBI Taxonomy" id="387005"/>
    <lineage>
        <taxon>Eukaryota</taxon>
        <taxon>Metazoa</taxon>
        <taxon>Ecdysozoa</taxon>
        <taxon>Nematoda</taxon>
        <taxon>Chromadorea</taxon>
        <taxon>Rhabditida</taxon>
        <taxon>Spirurina</taxon>
        <taxon>Spiruromorpha</taxon>
        <taxon>Filarioidea</taxon>
        <taxon>Onchocercidae</taxon>
        <taxon>Onchocerca</taxon>
    </lineage>
</organism>
<name>A0A183HGV7_9BILA</name>
<evidence type="ECO:0000259" key="4">
    <source>
        <dbReference type="Pfam" id="PF03946"/>
    </source>
</evidence>
<evidence type="ECO:0000256" key="1">
    <source>
        <dbReference type="ARBA" id="ARBA00010537"/>
    </source>
</evidence>
<sequence length="161" mass="17721">MVPINHITTITAPNIPRALLPTSTKRTIQHYCLTAANNILQTSDSALINFGLQRYATGHKIVGVVLQNLKFVDVIFSQEKMSAVAKVGARVRKKPVIKIIHNPLYKAIVKAQMATAAPPLGPILGKRGINVANFCKDFNRATSNIKPGTLFFSFLFFSYLL</sequence>
<dbReference type="Pfam" id="PF03946">
    <property type="entry name" value="Ribosomal_L11_N"/>
    <property type="match status" value="1"/>
</dbReference>
<dbReference type="Gene3D" id="3.30.1550.10">
    <property type="entry name" value="Ribosomal protein L11/L12, N-terminal domain"/>
    <property type="match status" value="1"/>
</dbReference>
<dbReference type="GO" id="GO:0005840">
    <property type="term" value="C:ribosome"/>
    <property type="evidence" value="ECO:0007669"/>
    <property type="project" value="UniProtKB-KW"/>
</dbReference>
<reference evidence="5 6" key="2">
    <citation type="submission" date="2018-11" db="EMBL/GenBank/DDBJ databases">
        <authorList>
            <consortium name="Pathogen Informatics"/>
        </authorList>
    </citation>
    <scope>NUCLEOTIDE SEQUENCE [LARGE SCALE GENOMIC DNA]</scope>
</reference>
<dbReference type="EMBL" id="UZAJ01006555">
    <property type="protein sequence ID" value="VDO47653.1"/>
    <property type="molecule type" value="Genomic_DNA"/>
</dbReference>
<keyword evidence="3" id="KW-0687">Ribonucleoprotein</keyword>
<dbReference type="SUPFAM" id="SSF54747">
    <property type="entry name" value="Ribosomal L11/L12e N-terminal domain"/>
    <property type="match status" value="1"/>
</dbReference>
<keyword evidence="6" id="KW-1185">Reference proteome</keyword>
<evidence type="ECO:0000256" key="3">
    <source>
        <dbReference type="ARBA" id="ARBA00023274"/>
    </source>
</evidence>
<dbReference type="InterPro" id="IPR036796">
    <property type="entry name" value="Ribosomal_uL11_N_sf"/>
</dbReference>